<gene>
    <name evidence="2" type="ORF">PV06_05492</name>
</gene>
<dbReference type="Pfam" id="PF06881">
    <property type="entry name" value="Elongin_A"/>
    <property type="match status" value="1"/>
</dbReference>
<feature type="region of interest" description="Disordered" evidence="1">
    <location>
        <begin position="271"/>
        <end position="355"/>
    </location>
</feature>
<keyword evidence="3" id="KW-1185">Reference proteome</keyword>
<dbReference type="InterPro" id="IPR051870">
    <property type="entry name" value="Elongin-A_domain"/>
</dbReference>
<reference evidence="2 3" key="1">
    <citation type="submission" date="2015-01" db="EMBL/GenBank/DDBJ databases">
        <title>The Genome Sequence of Exophiala oligosperma CBS72588.</title>
        <authorList>
            <consortium name="The Broad Institute Genomics Platform"/>
            <person name="Cuomo C."/>
            <person name="de Hoog S."/>
            <person name="Gorbushina A."/>
            <person name="Stielow B."/>
            <person name="Teixiera M."/>
            <person name="Abouelleil A."/>
            <person name="Chapman S.B."/>
            <person name="Priest M."/>
            <person name="Young S.K."/>
            <person name="Wortman J."/>
            <person name="Nusbaum C."/>
            <person name="Birren B."/>
        </authorList>
    </citation>
    <scope>NUCLEOTIDE SEQUENCE [LARGE SCALE GENOMIC DNA]</scope>
    <source>
        <strain evidence="2 3">CBS 72588</strain>
    </source>
</reference>
<name>A0A0D2E258_9EURO</name>
<evidence type="ECO:0000313" key="2">
    <source>
        <dbReference type="EMBL" id="KIW41894.1"/>
    </source>
</evidence>
<sequence>MPADSLVDMCIRACIKRRGILPSVGDLPYDLVRPILAKIESPEQLHQIEQSSPQIAGEDAELWLNFIKRDIPDWHLKPHQPSNPKNWYKVYRKLQADDERSRAEKEERLKAAFANIQDEKERNTTVIKARQHLPLQAPSRKAVIHWNYISGKTGSKGAHKMTLMEKIRKETRNARTSKMKRPTHELRQRASAVKKAPIAFIEDVKRQAAKPLPPTPTPPTNTTPTTTIRPVRMTAPRTSRPPLHAPRAKVPPVNQSYDLTADREARLRALKLGNPRPASTSTPTAEQRGQGGAGLTLDFLEDSDGDDDQQPRKDMKVGHDDRRASTNTMGASTLKRKQPPTMFTSSSKRVAQPIR</sequence>
<dbReference type="HOGENOM" id="CLU_048904_1_1_1"/>
<evidence type="ECO:0000313" key="3">
    <source>
        <dbReference type="Proteomes" id="UP000053342"/>
    </source>
</evidence>
<dbReference type="STRING" id="215243.A0A0D2E258"/>
<dbReference type="VEuPathDB" id="FungiDB:PV06_05492"/>
<dbReference type="InterPro" id="IPR010684">
    <property type="entry name" value="RNA_pol_II_trans_fac_SIII_A"/>
</dbReference>
<organism evidence="2 3">
    <name type="scientific">Exophiala oligosperma</name>
    <dbReference type="NCBI Taxonomy" id="215243"/>
    <lineage>
        <taxon>Eukaryota</taxon>
        <taxon>Fungi</taxon>
        <taxon>Dikarya</taxon>
        <taxon>Ascomycota</taxon>
        <taxon>Pezizomycotina</taxon>
        <taxon>Eurotiomycetes</taxon>
        <taxon>Chaetothyriomycetidae</taxon>
        <taxon>Chaetothyriales</taxon>
        <taxon>Herpotrichiellaceae</taxon>
        <taxon>Exophiala</taxon>
    </lineage>
</organism>
<proteinExistence type="predicted"/>
<feature type="region of interest" description="Disordered" evidence="1">
    <location>
        <begin position="172"/>
        <end position="193"/>
    </location>
</feature>
<dbReference type="AlphaFoldDB" id="A0A0D2E258"/>
<dbReference type="OrthoDB" id="21513at2759"/>
<dbReference type="Proteomes" id="UP000053342">
    <property type="component" value="Unassembled WGS sequence"/>
</dbReference>
<feature type="compositionally biased region" description="Acidic residues" evidence="1">
    <location>
        <begin position="299"/>
        <end position="308"/>
    </location>
</feature>
<dbReference type="EMBL" id="KN847336">
    <property type="protein sequence ID" value="KIW41894.1"/>
    <property type="molecule type" value="Genomic_DNA"/>
</dbReference>
<dbReference type="RefSeq" id="XP_016262110.1">
    <property type="nucleotide sequence ID" value="XM_016406506.1"/>
</dbReference>
<feature type="region of interest" description="Disordered" evidence="1">
    <location>
        <begin position="206"/>
        <end position="258"/>
    </location>
</feature>
<feature type="compositionally biased region" description="Pro residues" evidence="1">
    <location>
        <begin position="211"/>
        <end position="221"/>
    </location>
</feature>
<protein>
    <recommendedName>
        <fullName evidence="4">Elongin-A</fullName>
    </recommendedName>
</protein>
<feature type="compositionally biased region" description="Polar residues" evidence="1">
    <location>
        <begin position="277"/>
        <end position="287"/>
    </location>
</feature>
<dbReference type="GO" id="GO:0070449">
    <property type="term" value="C:elongin complex"/>
    <property type="evidence" value="ECO:0007669"/>
    <property type="project" value="InterPro"/>
</dbReference>
<dbReference type="GeneID" id="27357566"/>
<dbReference type="Gene3D" id="6.10.250.3180">
    <property type="match status" value="1"/>
</dbReference>
<evidence type="ECO:0008006" key="4">
    <source>
        <dbReference type="Google" id="ProtNLM"/>
    </source>
</evidence>
<evidence type="ECO:0000256" key="1">
    <source>
        <dbReference type="SAM" id="MobiDB-lite"/>
    </source>
</evidence>
<dbReference type="PANTHER" id="PTHR15141">
    <property type="entry name" value="TRANSCRIPTION ELONGATION FACTOR B POLYPEPTIDE 3"/>
    <property type="match status" value="1"/>
</dbReference>
<feature type="compositionally biased region" description="Basic and acidic residues" evidence="1">
    <location>
        <begin position="309"/>
        <end position="324"/>
    </location>
</feature>
<dbReference type="GO" id="GO:0006368">
    <property type="term" value="P:transcription elongation by RNA polymerase II"/>
    <property type="evidence" value="ECO:0007669"/>
    <property type="project" value="InterPro"/>
</dbReference>
<accession>A0A0D2E258</accession>
<dbReference type="PANTHER" id="PTHR15141:SF76">
    <property type="entry name" value="TRANSCRIPTION ELONGATION FACTOR B POLYPEPTIDE 3"/>
    <property type="match status" value="1"/>
</dbReference>